<sequence length="449" mass="50536">MDFKGKYILVVGAGRTGVGIAKVLHDLGAKVIVNDGGDESKLEKDLNILKNLGIEYVVSRHPFELLHRKPEFIVKNPGISLEIPFIQYALSLDIPVISDIELINSLNSAPLVAITGTNGKTTVTSFIGHLFAKANYRAVVGGNIGVSIAETIYKKDLDIIIAEVSSFQLECTFKFKPYVSVITNFSPDHLDRHKTYENYINQKKKIFLNQNNNDYTVLNFDNKICREISDETKGKIYWFSAEREVLQGAYIEGNNIFWKTESCKELICSTEIINILGKFNRENILAGVIVGKIFNLPNEIIIEGIRTFKGVEHRLEYVGEIKGVKYYNDSKGTNSDSTIKALEAFEDPVTLLLGGYDKGEDFLALVHKVKEKCKKVILFGASGERIKGFLNKVEYSNYLHVKNFEEAVSIAKENAQPGDIVLLSPACASWDEFQNFEQRGRFFKELIHR</sequence>
<dbReference type="Gene3D" id="3.40.1190.10">
    <property type="entry name" value="Mur-like, catalytic domain"/>
    <property type="match status" value="1"/>
</dbReference>
<dbReference type="HAMAP" id="MF_00639">
    <property type="entry name" value="MurD"/>
    <property type="match status" value="1"/>
</dbReference>
<dbReference type="RefSeq" id="WP_072905571.1">
    <property type="nucleotide sequence ID" value="NZ_FRAI01000005.1"/>
</dbReference>
<evidence type="ECO:0000256" key="6">
    <source>
        <dbReference type="ARBA" id="ARBA00015655"/>
    </source>
</evidence>
<dbReference type="GO" id="GO:0051301">
    <property type="term" value="P:cell division"/>
    <property type="evidence" value="ECO:0007669"/>
    <property type="project" value="UniProtKB-KW"/>
</dbReference>
<dbReference type="InterPro" id="IPR036565">
    <property type="entry name" value="Mur-like_cat_sf"/>
</dbReference>
<evidence type="ECO:0000256" key="14">
    <source>
        <dbReference type="ARBA" id="ARBA00030398"/>
    </source>
</evidence>
<dbReference type="GO" id="GO:0005524">
    <property type="term" value="F:ATP binding"/>
    <property type="evidence" value="ECO:0007669"/>
    <property type="project" value="UniProtKB-UniRule"/>
</dbReference>
<dbReference type="Gene3D" id="3.40.50.720">
    <property type="entry name" value="NAD(P)-binding Rossmann-like Domain"/>
    <property type="match status" value="1"/>
</dbReference>
<keyword evidence="17 18" id="KW-0132">Cell division</keyword>
<dbReference type="InterPro" id="IPR005762">
    <property type="entry name" value="MurD"/>
</dbReference>
<evidence type="ECO:0000256" key="8">
    <source>
        <dbReference type="ARBA" id="ARBA00022598"/>
    </source>
</evidence>
<evidence type="ECO:0000256" key="12">
    <source>
        <dbReference type="ARBA" id="ARBA00022984"/>
    </source>
</evidence>
<evidence type="ECO:0000256" key="15">
    <source>
        <dbReference type="ARBA" id="ARBA00032324"/>
    </source>
</evidence>
<dbReference type="EMBL" id="FRAI01000005">
    <property type="protein sequence ID" value="SHJ62761.1"/>
    <property type="molecule type" value="Genomic_DNA"/>
</dbReference>
<dbReference type="GO" id="GO:0005737">
    <property type="term" value="C:cytoplasm"/>
    <property type="evidence" value="ECO:0007669"/>
    <property type="project" value="UniProtKB-SubCell"/>
</dbReference>
<dbReference type="OrthoDB" id="9809796at2"/>
<keyword evidence="7 17" id="KW-0963">Cytoplasm</keyword>
<dbReference type="SUPFAM" id="SSF51984">
    <property type="entry name" value="MurCD N-terminal domain"/>
    <property type="match status" value="1"/>
</dbReference>
<reference evidence="22" key="1">
    <citation type="submission" date="2016-11" db="EMBL/GenBank/DDBJ databases">
        <authorList>
            <person name="Varghese N."/>
            <person name="Submissions S."/>
        </authorList>
    </citation>
    <scope>NUCLEOTIDE SEQUENCE [LARGE SCALE GENOMIC DNA]</scope>
    <source>
        <strain evidence="22">DSM 14826</strain>
    </source>
</reference>
<evidence type="ECO:0000256" key="7">
    <source>
        <dbReference type="ARBA" id="ARBA00022490"/>
    </source>
</evidence>
<dbReference type="PANTHER" id="PTHR43692:SF1">
    <property type="entry name" value="UDP-N-ACETYLMURAMOYLALANINE--D-GLUTAMATE LIGASE"/>
    <property type="match status" value="1"/>
</dbReference>
<organism evidence="21 22">
    <name type="scientific">Anaerobranca californiensis DSM 14826</name>
    <dbReference type="NCBI Taxonomy" id="1120989"/>
    <lineage>
        <taxon>Bacteria</taxon>
        <taxon>Bacillati</taxon>
        <taxon>Bacillota</taxon>
        <taxon>Clostridia</taxon>
        <taxon>Eubacteriales</taxon>
        <taxon>Proteinivoracaceae</taxon>
        <taxon>Anaerobranca</taxon>
    </lineage>
</organism>
<dbReference type="Proteomes" id="UP000243547">
    <property type="component" value="Unassembled WGS sequence"/>
</dbReference>
<evidence type="ECO:0000256" key="16">
    <source>
        <dbReference type="ARBA" id="ARBA00047632"/>
    </source>
</evidence>
<dbReference type="NCBIfam" id="TIGR01087">
    <property type="entry name" value="murD"/>
    <property type="match status" value="1"/>
</dbReference>
<evidence type="ECO:0000256" key="11">
    <source>
        <dbReference type="ARBA" id="ARBA00022960"/>
    </source>
</evidence>
<feature type="domain" description="Mur ligase central" evidence="20">
    <location>
        <begin position="114"/>
        <end position="290"/>
    </location>
</feature>
<evidence type="ECO:0000313" key="21">
    <source>
        <dbReference type="EMBL" id="SHJ62761.1"/>
    </source>
</evidence>
<feature type="binding site" evidence="17">
    <location>
        <begin position="116"/>
        <end position="122"/>
    </location>
    <ligand>
        <name>ATP</name>
        <dbReference type="ChEBI" id="CHEBI:30616"/>
    </ligand>
</feature>
<evidence type="ECO:0000256" key="9">
    <source>
        <dbReference type="ARBA" id="ARBA00022741"/>
    </source>
</evidence>
<evidence type="ECO:0000259" key="20">
    <source>
        <dbReference type="Pfam" id="PF08245"/>
    </source>
</evidence>
<dbReference type="STRING" id="1120989.SAMN02745227_00260"/>
<protein>
    <recommendedName>
        <fullName evidence="6 17">UDP-N-acetylmuramoylalanine--D-glutamate ligase</fullName>
        <ecNumber evidence="5 17">6.3.2.9</ecNumber>
    </recommendedName>
    <alternativeName>
        <fullName evidence="15 17">D-glutamic acid-adding enzyme</fullName>
    </alternativeName>
    <alternativeName>
        <fullName evidence="14 17">UDP-N-acetylmuramoyl-L-alanyl-D-glutamate synthetase</fullName>
    </alternativeName>
</protein>
<dbReference type="AlphaFoldDB" id="A0A1M6KUX8"/>
<evidence type="ECO:0000256" key="3">
    <source>
        <dbReference type="ARBA" id="ARBA00004752"/>
    </source>
</evidence>
<dbReference type="GO" id="GO:0008360">
    <property type="term" value="P:regulation of cell shape"/>
    <property type="evidence" value="ECO:0007669"/>
    <property type="project" value="UniProtKB-KW"/>
</dbReference>
<dbReference type="SUPFAM" id="SSF53623">
    <property type="entry name" value="MurD-like peptide ligases, catalytic domain"/>
    <property type="match status" value="1"/>
</dbReference>
<evidence type="ECO:0000256" key="1">
    <source>
        <dbReference type="ARBA" id="ARBA00002734"/>
    </source>
</evidence>
<dbReference type="UniPathway" id="UPA00219"/>
<dbReference type="SUPFAM" id="SSF53244">
    <property type="entry name" value="MurD-like peptide ligases, peptide-binding domain"/>
    <property type="match status" value="1"/>
</dbReference>
<comment type="function">
    <text evidence="1 17 18">Cell wall formation. Catalyzes the addition of glutamate to the nucleotide precursor UDP-N-acetylmuramoyl-L-alanine (UMA).</text>
</comment>
<evidence type="ECO:0000259" key="19">
    <source>
        <dbReference type="Pfam" id="PF02875"/>
    </source>
</evidence>
<comment type="similarity">
    <text evidence="4 17">Belongs to the MurCDEF family.</text>
</comment>
<keyword evidence="17 18" id="KW-0131">Cell cycle</keyword>
<accession>A0A1M6KUX8</accession>
<dbReference type="GO" id="GO:0009252">
    <property type="term" value="P:peptidoglycan biosynthetic process"/>
    <property type="evidence" value="ECO:0007669"/>
    <property type="project" value="UniProtKB-UniRule"/>
</dbReference>
<evidence type="ECO:0000256" key="10">
    <source>
        <dbReference type="ARBA" id="ARBA00022840"/>
    </source>
</evidence>
<dbReference type="InterPro" id="IPR013221">
    <property type="entry name" value="Mur_ligase_cen"/>
</dbReference>
<dbReference type="Pfam" id="PF02875">
    <property type="entry name" value="Mur_ligase_C"/>
    <property type="match status" value="1"/>
</dbReference>
<keyword evidence="12 17" id="KW-0573">Peptidoglycan synthesis</keyword>
<keyword evidence="22" id="KW-1185">Reference proteome</keyword>
<comment type="catalytic activity">
    <reaction evidence="16 17 18">
        <text>UDP-N-acetyl-alpha-D-muramoyl-L-alanine + D-glutamate + ATP = UDP-N-acetyl-alpha-D-muramoyl-L-alanyl-D-glutamate + ADP + phosphate + H(+)</text>
        <dbReference type="Rhea" id="RHEA:16429"/>
        <dbReference type="ChEBI" id="CHEBI:15378"/>
        <dbReference type="ChEBI" id="CHEBI:29986"/>
        <dbReference type="ChEBI" id="CHEBI:30616"/>
        <dbReference type="ChEBI" id="CHEBI:43474"/>
        <dbReference type="ChEBI" id="CHEBI:83898"/>
        <dbReference type="ChEBI" id="CHEBI:83900"/>
        <dbReference type="ChEBI" id="CHEBI:456216"/>
        <dbReference type="EC" id="6.3.2.9"/>
    </reaction>
</comment>
<keyword evidence="9 17" id="KW-0547">Nucleotide-binding</keyword>
<name>A0A1M6KUX8_9FIRM</name>
<dbReference type="Pfam" id="PF21799">
    <property type="entry name" value="MurD-like_N"/>
    <property type="match status" value="1"/>
</dbReference>
<dbReference type="GO" id="GO:0008764">
    <property type="term" value="F:UDP-N-acetylmuramoylalanine-D-glutamate ligase activity"/>
    <property type="evidence" value="ECO:0007669"/>
    <property type="project" value="UniProtKB-UniRule"/>
</dbReference>
<gene>
    <name evidence="17" type="primary">murD</name>
    <name evidence="21" type="ORF">SAMN02745227_00260</name>
</gene>
<keyword evidence="8 17" id="KW-0436">Ligase</keyword>
<dbReference type="PANTHER" id="PTHR43692">
    <property type="entry name" value="UDP-N-ACETYLMURAMOYLALANINE--D-GLUTAMATE LIGASE"/>
    <property type="match status" value="1"/>
</dbReference>
<evidence type="ECO:0000256" key="5">
    <source>
        <dbReference type="ARBA" id="ARBA00012212"/>
    </source>
</evidence>
<dbReference type="EC" id="6.3.2.9" evidence="5 17"/>
<comment type="pathway">
    <text evidence="3 17 18">Cell wall biogenesis; peptidoglycan biosynthesis.</text>
</comment>
<dbReference type="InterPro" id="IPR036615">
    <property type="entry name" value="Mur_ligase_C_dom_sf"/>
</dbReference>
<evidence type="ECO:0000256" key="17">
    <source>
        <dbReference type="HAMAP-Rule" id="MF_00639"/>
    </source>
</evidence>
<keyword evidence="11 17" id="KW-0133">Cell shape</keyword>
<evidence type="ECO:0000313" key="22">
    <source>
        <dbReference type="Proteomes" id="UP000243547"/>
    </source>
</evidence>
<evidence type="ECO:0000256" key="18">
    <source>
        <dbReference type="RuleBase" id="RU003664"/>
    </source>
</evidence>
<dbReference type="InterPro" id="IPR004101">
    <property type="entry name" value="Mur_ligase_C"/>
</dbReference>
<dbReference type="Pfam" id="PF08245">
    <property type="entry name" value="Mur_ligase_M"/>
    <property type="match status" value="1"/>
</dbReference>
<dbReference type="GO" id="GO:0071555">
    <property type="term" value="P:cell wall organization"/>
    <property type="evidence" value="ECO:0007669"/>
    <property type="project" value="UniProtKB-KW"/>
</dbReference>
<keyword evidence="13 17" id="KW-0961">Cell wall biogenesis/degradation</keyword>
<feature type="domain" description="Mur ligase C-terminal" evidence="19">
    <location>
        <begin position="313"/>
        <end position="427"/>
    </location>
</feature>
<evidence type="ECO:0000256" key="13">
    <source>
        <dbReference type="ARBA" id="ARBA00023316"/>
    </source>
</evidence>
<keyword evidence="10 17" id="KW-0067">ATP-binding</keyword>
<comment type="subcellular location">
    <subcellularLocation>
        <location evidence="2 17 18">Cytoplasm</location>
    </subcellularLocation>
</comment>
<evidence type="ECO:0000256" key="4">
    <source>
        <dbReference type="ARBA" id="ARBA00010416"/>
    </source>
</evidence>
<proteinExistence type="inferred from homology"/>
<dbReference type="Gene3D" id="3.90.190.20">
    <property type="entry name" value="Mur ligase, C-terminal domain"/>
    <property type="match status" value="1"/>
</dbReference>
<evidence type="ECO:0000256" key="2">
    <source>
        <dbReference type="ARBA" id="ARBA00004496"/>
    </source>
</evidence>